<feature type="non-terminal residue" evidence="7">
    <location>
        <position position="1"/>
    </location>
</feature>
<dbReference type="SMART" id="SM00721">
    <property type="entry name" value="BAR"/>
    <property type="match status" value="1"/>
</dbReference>
<reference evidence="7 8" key="1">
    <citation type="submission" date="2024-05" db="EMBL/GenBank/DDBJ databases">
        <authorList>
            <person name="Wallberg A."/>
        </authorList>
    </citation>
    <scope>NUCLEOTIDE SEQUENCE [LARGE SCALE GENOMIC DNA]</scope>
</reference>
<dbReference type="EMBL" id="CAXKWB010001858">
    <property type="protein sequence ID" value="CAL4065674.1"/>
    <property type="molecule type" value="Genomic_DNA"/>
</dbReference>
<feature type="domain" description="BAR" evidence="6">
    <location>
        <begin position="128"/>
        <end position="342"/>
    </location>
</feature>
<dbReference type="Gene3D" id="1.20.1270.60">
    <property type="entry name" value="Arfaptin homology (AH) domain/BAR domain"/>
    <property type="match status" value="1"/>
</dbReference>
<dbReference type="SUPFAM" id="SSF103657">
    <property type="entry name" value="BAR/IMD domain-like"/>
    <property type="match status" value="1"/>
</dbReference>
<dbReference type="InterPro" id="IPR001452">
    <property type="entry name" value="SH3_domain"/>
</dbReference>
<feature type="non-terminal residue" evidence="7">
    <location>
        <position position="734"/>
    </location>
</feature>
<dbReference type="SMART" id="SM00326">
    <property type="entry name" value="SH3"/>
    <property type="match status" value="2"/>
</dbReference>
<dbReference type="PROSITE" id="PS51021">
    <property type="entry name" value="BAR"/>
    <property type="match status" value="1"/>
</dbReference>
<dbReference type="Proteomes" id="UP001497623">
    <property type="component" value="Unassembled WGS sequence"/>
</dbReference>
<name>A0AAV2PYX2_MEGNR</name>
<dbReference type="SUPFAM" id="SSF50044">
    <property type="entry name" value="SH3-domain"/>
    <property type="match status" value="2"/>
</dbReference>
<dbReference type="PANTHER" id="PTHR22834">
    <property type="entry name" value="NUCLEAR FUSION PROTEIN FUS2"/>
    <property type="match status" value="1"/>
</dbReference>
<sequence>VVTENLLTAYQYQVDVVMGRKWELIVFKLHEKRVKMQRSTLMKNVKIPPPSVFANGGGENPPSSSSSSSSSSSTPPSPLPTKKLRQATLHFFFFSKYRVSRDQSFHSLVQRVNMHSVAKKSSRISALLWEKCGIMAQTKDLEFDEEEAKFRSIQQAATILVQDADLLLKSIKSRHNAELGASEGMAAILLEYSRSAEIEAIRQTTMDTCNRLLRNFEYIVIQRILSPLNELVKLCEVPERLIQKRHDKVLDYDNGQYKLDKNRDPTRVRILEEELSQVKGKYEALNNQLMDELPILSHHGIEMLTLCTRTLVAARMHLEGHLAKLYIRLAQLPNLCYSGDENMMAQFRVRYLQQVGDFRQLSFVPADYFPKSPVPKPRTKGRKSVDNTRQASLEGRQARTAVLNQYPTDKIFVVKEVHTPGEVMELTLYPGDLVAVIKTKDPLGKDDRWFVDDGENKGFARVSLLRPYGQGRDVTAPTTSCASERSNNPTTNTQQRQLPQQQPQQHPQPMHQQQEPQSRPSTLPRRAPTLPERPPRYEDIFPGPPTHQMGPHHGAQMHGIHRNYPPQYTPSEVPADTSTAEALPSKRDYYTNIAERRNSDVSHPYVNPVEETNIYEEIKQRPEPGGARYENQVPDGCSEDQETSPIYEVIDNYEVVEEDDSLTPPENPLACGEMEEPVFYYALYNFGGSDVNQISLTEGQVVFVLEQQDGGWWFVEDRHGEQGYVPASYLTKYT</sequence>
<accession>A0AAV2PYX2</accession>
<feature type="region of interest" description="Disordered" evidence="4">
    <location>
        <begin position="620"/>
        <end position="641"/>
    </location>
</feature>
<dbReference type="InterPro" id="IPR004148">
    <property type="entry name" value="BAR_dom"/>
</dbReference>
<keyword evidence="1 3" id="KW-0728">SH3 domain</keyword>
<protein>
    <recommendedName>
        <fullName evidence="9">SH3 domain-containing protein</fullName>
    </recommendedName>
</protein>
<proteinExistence type="predicted"/>
<dbReference type="GO" id="GO:0005085">
    <property type="term" value="F:guanyl-nucleotide exchange factor activity"/>
    <property type="evidence" value="ECO:0007669"/>
    <property type="project" value="UniProtKB-KW"/>
</dbReference>
<dbReference type="Pfam" id="PF03114">
    <property type="entry name" value="BAR"/>
    <property type="match status" value="1"/>
</dbReference>
<dbReference type="PROSITE" id="PS50002">
    <property type="entry name" value="SH3"/>
    <property type="match status" value="1"/>
</dbReference>
<dbReference type="GO" id="GO:0005737">
    <property type="term" value="C:cytoplasm"/>
    <property type="evidence" value="ECO:0007669"/>
    <property type="project" value="InterPro"/>
</dbReference>
<evidence type="ECO:0000259" key="5">
    <source>
        <dbReference type="PROSITE" id="PS50002"/>
    </source>
</evidence>
<evidence type="ECO:0000313" key="8">
    <source>
        <dbReference type="Proteomes" id="UP001497623"/>
    </source>
</evidence>
<comment type="caution">
    <text evidence="7">The sequence shown here is derived from an EMBL/GenBank/DDBJ whole genome shotgun (WGS) entry which is preliminary data.</text>
</comment>
<feature type="compositionally biased region" description="Low complexity" evidence="4">
    <location>
        <begin position="494"/>
        <end position="517"/>
    </location>
</feature>
<evidence type="ECO:0000256" key="3">
    <source>
        <dbReference type="PROSITE-ProRule" id="PRU00192"/>
    </source>
</evidence>
<evidence type="ECO:0000256" key="4">
    <source>
        <dbReference type="SAM" id="MobiDB-lite"/>
    </source>
</evidence>
<dbReference type="InterPro" id="IPR036028">
    <property type="entry name" value="SH3-like_dom_sf"/>
</dbReference>
<evidence type="ECO:0008006" key="9">
    <source>
        <dbReference type="Google" id="ProtNLM"/>
    </source>
</evidence>
<feature type="domain" description="SH3" evidence="5">
    <location>
        <begin position="675"/>
        <end position="734"/>
    </location>
</feature>
<dbReference type="PANTHER" id="PTHR22834:SF20">
    <property type="entry name" value="SH3 DOMAIN-CONTAINING PROTEIN"/>
    <property type="match status" value="1"/>
</dbReference>
<evidence type="ECO:0000256" key="2">
    <source>
        <dbReference type="ARBA" id="ARBA00022658"/>
    </source>
</evidence>
<gene>
    <name evidence="7" type="ORF">MNOR_LOCUS4963</name>
</gene>
<evidence type="ECO:0000256" key="1">
    <source>
        <dbReference type="ARBA" id="ARBA00022443"/>
    </source>
</evidence>
<evidence type="ECO:0000259" key="6">
    <source>
        <dbReference type="PROSITE" id="PS51021"/>
    </source>
</evidence>
<feature type="compositionally biased region" description="Polar residues" evidence="4">
    <location>
        <begin position="476"/>
        <end position="493"/>
    </location>
</feature>
<feature type="compositionally biased region" description="Low complexity" evidence="4">
    <location>
        <begin position="61"/>
        <end position="74"/>
    </location>
</feature>
<dbReference type="Gene3D" id="2.30.30.40">
    <property type="entry name" value="SH3 Domains"/>
    <property type="match status" value="2"/>
</dbReference>
<dbReference type="AlphaFoldDB" id="A0AAV2PYX2"/>
<dbReference type="InterPro" id="IPR051492">
    <property type="entry name" value="Dynamin-Rho_GEF"/>
</dbReference>
<organism evidence="7 8">
    <name type="scientific">Meganyctiphanes norvegica</name>
    <name type="common">Northern krill</name>
    <name type="synonym">Thysanopoda norvegica</name>
    <dbReference type="NCBI Taxonomy" id="48144"/>
    <lineage>
        <taxon>Eukaryota</taxon>
        <taxon>Metazoa</taxon>
        <taxon>Ecdysozoa</taxon>
        <taxon>Arthropoda</taxon>
        <taxon>Crustacea</taxon>
        <taxon>Multicrustacea</taxon>
        <taxon>Malacostraca</taxon>
        <taxon>Eumalacostraca</taxon>
        <taxon>Eucarida</taxon>
        <taxon>Euphausiacea</taxon>
        <taxon>Euphausiidae</taxon>
        <taxon>Meganyctiphanes</taxon>
    </lineage>
</organism>
<feature type="region of interest" description="Disordered" evidence="4">
    <location>
        <begin position="47"/>
        <end position="80"/>
    </location>
</feature>
<keyword evidence="2" id="KW-0344">Guanine-nucleotide releasing factor</keyword>
<feature type="region of interest" description="Disordered" evidence="4">
    <location>
        <begin position="470"/>
        <end position="555"/>
    </location>
</feature>
<evidence type="ECO:0000313" key="7">
    <source>
        <dbReference type="EMBL" id="CAL4065674.1"/>
    </source>
</evidence>
<feature type="region of interest" description="Disordered" evidence="4">
    <location>
        <begin position="372"/>
        <end position="396"/>
    </location>
</feature>
<keyword evidence="8" id="KW-1185">Reference proteome</keyword>
<dbReference type="InterPro" id="IPR027267">
    <property type="entry name" value="AH/BAR_dom_sf"/>
</dbReference>
<dbReference type="Pfam" id="PF00018">
    <property type="entry name" value="SH3_1"/>
    <property type="match status" value="1"/>
</dbReference>